<evidence type="ECO:0000313" key="5">
    <source>
        <dbReference type="Proteomes" id="UP001595793"/>
    </source>
</evidence>
<dbReference type="EC" id="3.-.-.-" evidence="4"/>
<dbReference type="Proteomes" id="UP001595793">
    <property type="component" value="Unassembled WGS sequence"/>
</dbReference>
<protein>
    <submittedName>
        <fullName evidence="4">Serine hydrolase domain-containing protein</fullName>
        <ecNumber evidence="4">3.-.-.-</ecNumber>
    </submittedName>
</protein>
<accession>A0ABV8HEC5</accession>
<organism evidence="4 5">
    <name type="scientific">Zunongwangia endophytica</name>
    <dbReference type="NCBI Taxonomy" id="1808945"/>
    <lineage>
        <taxon>Bacteria</taxon>
        <taxon>Pseudomonadati</taxon>
        <taxon>Bacteroidota</taxon>
        <taxon>Flavobacteriia</taxon>
        <taxon>Flavobacteriales</taxon>
        <taxon>Flavobacteriaceae</taxon>
        <taxon>Zunongwangia</taxon>
    </lineage>
</organism>
<dbReference type="InterPro" id="IPR012338">
    <property type="entry name" value="Beta-lactam/transpept-like"/>
</dbReference>
<name>A0ABV8HEC5_9FLAO</name>
<dbReference type="GO" id="GO:0016787">
    <property type="term" value="F:hydrolase activity"/>
    <property type="evidence" value="ECO:0007669"/>
    <property type="project" value="UniProtKB-KW"/>
</dbReference>
<evidence type="ECO:0000256" key="2">
    <source>
        <dbReference type="ARBA" id="ARBA00023136"/>
    </source>
</evidence>
<dbReference type="EMBL" id="JBHSAS010000017">
    <property type="protein sequence ID" value="MFC4029252.1"/>
    <property type="molecule type" value="Genomic_DNA"/>
</dbReference>
<sequence>MKNSLFLILFISTFCFGQKKQIDSIINKEHELGHFNGSILVIKNGKVITDLNKGFANFQFKVPIDNNTKFPIASTTKLFTAISILQLQEKGEIQFKDKVTKYIDSLLKNCGNITISDLLLHKSGLYNEPIKAYLSKYKIDDFIKDFVKRKQPLDTIDFNYNNVDYVLLSKIIENITEEKFSNAINNMIIKPLELNNTGFINESEVIPNLAYGYHNYTFGSGKPEDKLYNDRRFISNYFGAGQIYSTTQDLHKLLNALRNNKLISKKNNIRYLVTKQNENYIDWLQGFPTYGFFLDDKTYSFPVLRRGGNIDGFNSEIITDKEFNRILIILCNTDTADLEQISNKIFSLIE</sequence>
<evidence type="ECO:0000313" key="4">
    <source>
        <dbReference type="EMBL" id="MFC4029252.1"/>
    </source>
</evidence>
<dbReference type="Pfam" id="PF00144">
    <property type="entry name" value="Beta-lactamase"/>
    <property type="match status" value="1"/>
</dbReference>
<feature type="domain" description="Beta-lactamase-related" evidence="3">
    <location>
        <begin position="37"/>
        <end position="336"/>
    </location>
</feature>
<dbReference type="Gene3D" id="3.40.710.10">
    <property type="entry name" value="DD-peptidase/beta-lactamase superfamily"/>
    <property type="match status" value="1"/>
</dbReference>
<keyword evidence="2" id="KW-0472">Membrane</keyword>
<proteinExistence type="predicted"/>
<dbReference type="InterPro" id="IPR001466">
    <property type="entry name" value="Beta-lactam-related"/>
</dbReference>
<dbReference type="PANTHER" id="PTHR46825">
    <property type="entry name" value="D-ALANYL-D-ALANINE-CARBOXYPEPTIDASE/ENDOPEPTIDASE AMPH"/>
    <property type="match status" value="1"/>
</dbReference>
<gene>
    <name evidence="4" type="ORF">ACFOS1_17670</name>
</gene>
<dbReference type="PANTHER" id="PTHR46825:SF11">
    <property type="entry name" value="PENICILLIN-BINDING PROTEIN 4"/>
    <property type="match status" value="1"/>
</dbReference>
<comment type="subcellular location">
    <subcellularLocation>
        <location evidence="1">Membrane</location>
    </subcellularLocation>
</comment>
<keyword evidence="5" id="KW-1185">Reference proteome</keyword>
<comment type="caution">
    <text evidence="4">The sequence shown here is derived from an EMBL/GenBank/DDBJ whole genome shotgun (WGS) entry which is preliminary data.</text>
</comment>
<evidence type="ECO:0000259" key="3">
    <source>
        <dbReference type="Pfam" id="PF00144"/>
    </source>
</evidence>
<dbReference type="RefSeq" id="WP_290232397.1">
    <property type="nucleotide sequence ID" value="NZ_JAUFPZ010000002.1"/>
</dbReference>
<keyword evidence="4" id="KW-0378">Hydrolase</keyword>
<dbReference type="SUPFAM" id="SSF56601">
    <property type="entry name" value="beta-lactamase/transpeptidase-like"/>
    <property type="match status" value="1"/>
</dbReference>
<dbReference type="InterPro" id="IPR050491">
    <property type="entry name" value="AmpC-like"/>
</dbReference>
<evidence type="ECO:0000256" key="1">
    <source>
        <dbReference type="ARBA" id="ARBA00004370"/>
    </source>
</evidence>
<reference evidence="5" key="1">
    <citation type="journal article" date="2019" name="Int. J. Syst. Evol. Microbiol.">
        <title>The Global Catalogue of Microorganisms (GCM) 10K type strain sequencing project: providing services to taxonomists for standard genome sequencing and annotation.</title>
        <authorList>
            <consortium name="The Broad Institute Genomics Platform"/>
            <consortium name="The Broad Institute Genome Sequencing Center for Infectious Disease"/>
            <person name="Wu L."/>
            <person name="Ma J."/>
        </authorList>
    </citation>
    <scope>NUCLEOTIDE SEQUENCE [LARGE SCALE GENOMIC DNA]</scope>
    <source>
        <strain evidence="5">CECT 9128</strain>
    </source>
</reference>